<dbReference type="GO" id="GO:0006886">
    <property type="term" value="P:intracellular protein transport"/>
    <property type="evidence" value="ECO:0007669"/>
    <property type="project" value="EnsemblFungi"/>
</dbReference>
<evidence type="ECO:0000256" key="4">
    <source>
        <dbReference type="PIRSR" id="PIRSR606689-2"/>
    </source>
</evidence>
<keyword evidence="1 3" id="KW-0547">Nucleotide-binding</keyword>
<dbReference type="KEGG" id="clus:A9F13_01g02926"/>
<accession>A0AA91T434</accession>
<dbReference type="NCBIfam" id="TIGR00231">
    <property type="entry name" value="small_GTP"/>
    <property type="match status" value="1"/>
</dbReference>
<dbReference type="GO" id="GO:0005525">
    <property type="term" value="F:GTP binding"/>
    <property type="evidence" value="ECO:0007669"/>
    <property type="project" value="UniProtKB-KW"/>
</dbReference>
<dbReference type="GO" id="GO:0043001">
    <property type="term" value="P:Golgi to plasma membrane protein transport"/>
    <property type="evidence" value="ECO:0007669"/>
    <property type="project" value="EnsemblFungi"/>
</dbReference>
<dbReference type="Proteomes" id="UP000195602">
    <property type="component" value="Unassembled WGS sequence"/>
</dbReference>
<evidence type="ECO:0000256" key="1">
    <source>
        <dbReference type="ARBA" id="ARBA00022741"/>
    </source>
</evidence>
<dbReference type="InterPro" id="IPR006689">
    <property type="entry name" value="Small_GTPase_ARF/SAR"/>
</dbReference>
<dbReference type="GO" id="GO:0046872">
    <property type="term" value="F:metal ion binding"/>
    <property type="evidence" value="ECO:0007669"/>
    <property type="project" value="UniProtKB-KW"/>
</dbReference>
<keyword evidence="4" id="KW-0460">Magnesium</keyword>
<feature type="binding site" evidence="3">
    <location>
        <begin position="169"/>
        <end position="172"/>
    </location>
    <ligand>
        <name>GTP</name>
        <dbReference type="ChEBI" id="CHEBI:37565"/>
    </ligand>
</feature>
<dbReference type="PROSITE" id="PS51417">
    <property type="entry name" value="ARF"/>
    <property type="match status" value="1"/>
</dbReference>
<keyword evidence="4" id="KW-0479">Metal-binding</keyword>
<feature type="binding site" evidence="4">
    <location>
        <position position="31"/>
    </location>
    <ligand>
        <name>Mg(2+)</name>
        <dbReference type="ChEBI" id="CHEBI:18420"/>
    </ligand>
</feature>
<evidence type="ECO:0000313" key="6">
    <source>
        <dbReference type="Proteomes" id="UP000195602"/>
    </source>
</evidence>
<comment type="caution">
    <text evidence="5">The sequence shown here is derived from an EMBL/GenBank/DDBJ whole genome shotgun (WGS) entry which is preliminary data.</text>
</comment>
<gene>
    <name evidence="5" type="ORF">A9F13_01g02926</name>
</gene>
<dbReference type="AlphaFoldDB" id="A0AA91T434"/>
<dbReference type="Pfam" id="PF00025">
    <property type="entry name" value="Arf"/>
    <property type="match status" value="1"/>
</dbReference>
<dbReference type="PROSITE" id="PS51419">
    <property type="entry name" value="RAB"/>
    <property type="match status" value="1"/>
</dbReference>
<name>A0AA91T434_CLALS</name>
<dbReference type="PANTHER" id="PTHR45909:SF1">
    <property type="entry name" value="ADP-RIBOSYLATION FACTOR-RELATED PROTEIN 1"/>
    <property type="match status" value="1"/>
</dbReference>
<dbReference type="EMBL" id="LYUB02000001">
    <property type="protein sequence ID" value="OVF10861.1"/>
    <property type="molecule type" value="Genomic_DNA"/>
</dbReference>
<dbReference type="GO" id="GO:0034067">
    <property type="term" value="P:protein localization to Golgi apparatus"/>
    <property type="evidence" value="ECO:0007669"/>
    <property type="project" value="EnsemblFungi"/>
</dbReference>
<sequence>MFHLVSSLYTQYSRREQYNVLILGLDNAGKTTFLEHIKLLYPASHEKEKQQSAEEQDTVRILKGKRILPTVGQNTTTVRFRPDESSSLTASAQFRNINLKFWDLGGQLSLRSMWSRYYRSCHGIIFLIDSTDTERFQECYETLMSIAHDSSWAADGSESVNVPILMLANKQDLPSAVDLVALKTGVFIEVVSQLEATDSKLLPVSVLENQGLRESLEWLVTRLVYNKANRAPEYK</sequence>
<feature type="binding site" evidence="3">
    <location>
        <position position="106"/>
    </location>
    <ligand>
        <name>GTP</name>
        <dbReference type="ChEBI" id="CHEBI:37565"/>
    </ligand>
</feature>
<dbReference type="Gene3D" id="3.40.50.300">
    <property type="entry name" value="P-loop containing nucleotide triphosphate hydrolases"/>
    <property type="match status" value="1"/>
</dbReference>
<dbReference type="InterPro" id="IPR024156">
    <property type="entry name" value="Small_GTPase_ARF"/>
</dbReference>
<dbReference type="InterPro" id="IPR027417">
    <property type="entry name" value="P-loop_NTPase"/>
</dbReference>
<dbReference type="OMA" id="HGFYKYM"/>
<dbReference type="GO" id="GO:0034976">
    <property type="term" value="P:response to endoplasmic reticulum stress"/>
    <property type="evidence" value="ECO:0007669"/>
    <property type="project" value="EnsemblFungi"/>
</dbReference>
<dbReference type="PANTHER" id="PTHR45909">
    <property type="entry name" value="ADP-RIBOSYLATION FACTOR-RELATED PROTEIN 1"/>
    <property type="match status" value="1"/>
</dbReference>
<dbReference type="SMART" id="SM00178">
    <property type="entry name" value="SAR"/>
    <property type="match status" value="1"/>
</dbReference>
<feature type="binding site" evidence="4">
    <location>
        <position position="70"/>
    </location>
    <ligand>
        <name>Mg(2+)</name>
        <dbReference type="ChEBI" id="CHEBI:18420"/>
    </ligand>
</feature>
<keyword evidence="2 3" id="KW-0342">GTP-binding</keyword>
<evidence type="ECO:0000256" key="3">
    <source>
        <dbReference type="PIRSR" id="PIRSR606689-1"/>
    </source>
</evidence>
<dbReference type="SMART" id="SM00177">
    <property type="entry name" value="ARF"/>
    <property type="match status" value="1"/>
</dbReference>
<evidence type="ECO:0000256" key="2">
    <source>
        <dbReference type="ARBA" id="ARBA00023134"/>
    </source>
</evidence>
<dbReference type="PRINTS" id="PR00449">
    <property type="entry name" value="RASTRNSFRMNG"/>
</dbReference>
<dbReference type="SUPFAM" id="SSF52540">
    <property type="entry name" value="P-loop containing nucleoside triphosphate hydrolases"/>
    <property type="match status" value="1"/>
</dbReference>
<evidence type="ECO:0000313" key="5">
    <source>
        <dbReference type="EMBL" id="OVF10861.1"/>
    </source>
</evidence>
<dbReference type="GO" id="GO:0005794">
    <property type="term" value="C:Golgi apparatus"/>
    <property type="evidence" value="ECO:0007669"/>
    <property type="project" value="EnsemblFungi"/>
</dbReference>
<reference evidence="5 6" key="1">
    <citation type="submission" date="2017-04" db="EMBL/GenBank/DDBJ databases">
        <title>Draft genome of the yeast Clavispora lusitaniae type strain CBS 6936.</title>
        <authorList>
            <person name="Durrens P."/>
            <person name="Klopp C."/>
            <person name="Biteau N."/>
            <person name="Fitton-Ouhabi V."/>
            <person name="Dementhon K."/>
            <person name="Accoceberry I."/>
            <person name="Sherman D.J."/>
            <person name="Noel T."/>
        </authorList>
    </citation>
    <scope>NUCLEOTIDE SEQUENCE [LARGE SCALE GENOMIC DNA]</scope>
    <source>
        <strain evidence="5 6">CBS 6936</strain>
    </source>
</reference>
<protein>
    <submittedName>
        <fullName evidence="5">Arf family GTPase</fullName>
    </submittedName>
</protein>
<dbReference type="GO" id="GO:0042175">
    <property type="term" value="C:nuclear outer membrane-endoplasmic reticulum membrane network"/>
    <property type="evidence" value="ECO:0007669"/>
    <property type="project" value="EnsemblFungi"/>
</dbReference>
<proteinExistence type="predicted"/>
<dbReference type="InterPro" id="IPR005225">
    <property type="entry name" value="Small_GTP-bd"/>
</dbReference>
<dbReference type="GO" id="GO:0003924">
    <property type="term" value="F:GTPase activity"/>
    <property type="evidence" value="ECO:0007669"/>
    <property type="project" value="EnsemblFungi"/>
</dbReference>
<organism evidence="5 6">
    <name type="scientific">Clavispora lusitaniae</name>
    <name type="common">Candida lusitaniae</name>
    <dbReference type="NCBI Taxonomy" id="36911"/>
    <lineage>
        <taxon>Eukaryota</taxon>
        <taxon>Fungi</taxon>
        <taxon>Dikarya</taxon>
        <taxon>Ascomycota</taxon>
        <taxon>Saccharomycotina</taxon>
        <taxon>Pichiomycetes</taxon>
        <taxon>Metschnikowiaceae</taxon>
        <taxon>Clavispora</taxon>
    </lineage>
</organism>
<feature type="binding site" evidence="3">
    <location>
        <begin position="24"/>
        <end position="31"/>
    </location>
    <ligand>
        <name>GTP</name>
        <dbReference type="ChEBI" id="CHEBI:37565"/>
    </ligand>
</feature>